<reference evidence="8" key="1">
    <citation type="submission" date="2009-09" db="EMBL/GenBank/DDBJ databases">
        <title>The complete chromosome of Desulfohalobium retbaense DSM 5692.</title>
        <authorList>
            <consortium name="US DOE Joint Genome Institute (JGI-PGF)"/>
            <person name="Lucas S."/>
            <person name="Copeland A."/>
            <person name="Lapidus A."/>
            <person name="Glavina del Rio T."/>
            <person name="Dalin E."/>
            <person name="Tice H."/>
            <person name="Bruce D."/>
            <person name="Goodwin L."/>
            <person name="Pitluck S."/>
            <person name="Kyrpides N."/>
            <person name="Mavromatis K."/>
            <person name="Ivanova N."/>
            <person name="Mikhailova N."/>
            <person name="Munk A.C."/>
            <person name="Brettin T."/>
            <person name="Detter J.C."/>
            <person name="Han C."/>
            <person name="Tapia R."/>
            <person name="Larimer F."/>
            <person name="Land M."/>
            <person name="Hauser L."/>
            <person name="Markowitz V."/>
            <person name="Cheng J.-F."/>
            <person name="Hugenholtz P."/>
            <person name="Woyke T."/>
            <person name="Wu D."/>
            <person name="Spring S."/>
            <person name="Klenk H.-P."/>
            <person name="Eisen J.A."/>
        </authorList>
    </citation>
    <scope>NUCLEOTIDE SEQUENCE [LARGE SCALE GENOMIC DNA]</scope>
    <source>
        <strain evidence="8">DSM 5692</strain>
    </source>
</reference>
<accession>C8X2D8</accession>
<evidence type="ECO:0000256" key="1">
    <source>
        <dbReference type="ARBA" id="ARBA00004651"/>
    </source>
</evidence>
<evidence type="ECO:0000256" key="4">
    <source>
        <dbReference type="ARBA" id="ARBA00022989"/>
    </source>
</evidence>
<protein>
    <submittedName>
        <fullName evidence="7">Permease YjgP/YjgQ family protein</fullName>
    </submittedName>
</protein>
<feature type="transmembrane region" description="Helical" evidence="6">
    <location>
        <begin position="332"/>
        <end position="352"/>
    </location>
</feature>
<keyword evidence="2" id="KW-1003">Cell membrane</keyword>
<evidence type="ECO:0000256" key="2">
    <source>
        <dbReference type="ARBA" id="ARBA00022475"/>
    </source>
</evidence>
<feature type="transmembrane region" description="Helical" evidence="6">
    <location>
        <begin position="300"/>
        <end position="320"/>
    </location>
</feature>
<evidence type="ECO:0000256" key="6">
    <source>
        <dbReference type="SAM" id="Phobius"/>
    </source>
</evidence>
<dbReference type="GO" id="GO:0043190">
    <property type="term" value="C:ATP-binding cassette (ABC) transporter complex"/>
    <property type="evidence" value="ECO:0007669"/>
    <property type="project" value="TreeGrafter"/>
</dbReference>
<dbReference type="InterPro" id="IPR005495">
    <property type="entry name" value="LptG/LptF_permease"/>
</dbReference>
<dbReference type="HOGENOM" id="CLU_028799_3_2_7"/>
<feature type="transmembrane region" description="Helical" evidence="6">
    <location>
        <begin position="12"/>
        <end position="30"/>
    </location>
</feature>
<dbReference type="KEGG" id="drt:Dret_1297"/>
<comment type="subcellular location">
    <subcellularLocation>
        <location evidence="1">Cell membrane</location>
        <topology evidence="1">Multi-pass membrane protein</topology>
    </subcellularLocation>
</comment>
<dbReference type="STRING" id="485915.Dret_1297"/>
<feature type="transmembrane region" description="Helical" evidence="6">
    <location>
        <begin position="276"/>
        <end position="293"/>
    </location>
</feature>
<evidence type="ECO:0000256" key="5">
    <source>
        <dbReference type="ARBA" id="ARBA00023136"/>
    </source>
</evidence>
<evidence type="ECO:0000313" key="7">
    <source>
        <dbReference type="EMBL" id="ACV68585.1"/>
    </source>
</evidence>
<sequence>MTTLHRYLLRQNLYYLLLSLGAGIGIYLLIDIFDRLDDFVGAQAGVEATVLYFAAKIPLIVSQVLPAVFLLSLLAQLSIMRRQQELTALEAGGIPLSRLAVFFLVYAVFWSGLQLGFSEGLGVVGQRKSEAIWEQDVHGHAPSQRTLRDVWFKSEHFVVHMHRVTPRQKTGRKITVYVMDEDFSRIRTIHRAERFQQQTDSWVLSEVTSLKPHAFTTSAQDRLPLPLQQDLADFLAVDPKAEPESLSLWQLGHLISELRQSGSNVERLATTWHMKLAYGFSLVVMALLALGIVSASGNIYVNIPIGLTVIFVYYALFVLGGTLGEKGIVSPWIGGWLGNMVWGGAGALRLVWIARPKR</sequence>
<dbReference type="PANTHER" id="PTHR33529">
    <property type="entry name" value="SLR0882 PROTEIN-RELATED"/>
    <property type="match status" value="1"/>
</dbReference>
<dbReference type="EMBL" id="CP001734">
    <property type="protein sequence ID" value="ACV68585.1"/>
    <property type="molecule type" value="Genomic_DNA"/>
</dbReference>
<feature type="transmembrane region" description="Helical" evidence="6">
    <location>
        <begin position="96"/>
        <end position="117"/>
    </location>
</feature>
<dbReference type="RefSeq" id="WP_015751732.1">
    <property type="nucleotide sequence ID" value="NC_013223.1"/>
</dbReference>
<gene>
    <name evidence="7" type="ordered locus">Dret_1297</name>
</gene>
<organism evidence="7 8">
    <name type="scientific">Desulfohalobium retbaense (strain ATCC 49708 / DSM 5692 / JCM 16813 / HR100)</name>
    <dbReference type="NCBI Taxonomy" id="485915"/>
    <lineage>
        <taxon>Bacteria</taxon>
        <taxon>Pseudomonadati</taxon>
        <taxon>Thermodesulfobacteriota</taxon>
        <taxon>Desulfovibrionia</taxon>
        <taxon>Desulfovibrionales</taxon>
        <taxon>Desulfohalobiaceae</taxon>
        <taxon>Desulfohalobium</taxon>
    </lineage>
</organism>
<name>C8X2D8_DESRD</name>
<keyword evidence="5 6" id="KW-0472">Membrane</keyword>
<dbReference type="PANTHER" id="PTHR33529:SF6">
    <property type="entry name" value="YJGP_YJGQ FAMILY PERMEASE"/>
    <property type="match status" value="1"/>
</dbReference>
<dbReference type="eggNOG" id="COG0795">
    <property type="taxonomic scope" value="Bacteria"/>
</dbReference>
<keyword evidence="3 6" id="KW-0812">Transmembrane</keyword>
<dbReference type="OrthoDB" id="9783403at2"/>
<dbReference type="Proteomes" id="UP000001052">
    <property type="component" value="Chromosome"/>
</dbReference>
<keyword evidence="4 6" id="KW-1133">Transmembrane helix</keyword>
<reference evidence="7 8" key="2">
    <citation type="journal article" date="2010" name="Stand. Genomic Sci.">
        <title>Complete genome sequence of Desulfohalobium retbaense type strain (HR(100)).</title>
        <authorList>
            <person name="Spring S."/>
            <person name="Nolan M."/>
            <person name="Lapidus A."/>
            <person name="Glavina Del Rio T."/>
            <person name="Copeland A."/>
            <person name="Tice H."/>
            <person name="Cheng J.F."/>
            <person name="Lucas S."/>
            <person name="Land M."/>
            <person name="Chen F."/>
            <person name="Bruce D."/>
            <person name="Goodwin L."/>
            <person name="Pitluck S."/>
            <person name="Ivanova N."/>
            <person name="Mavromatis K."/>
            <person name="Mikhailova N."/>
            <person name="Pati A."/>
            <person name="Chen A."/>
            <person name="Palaniappan K."/>
            <person name="Hauser L."/>
            <person name="Chang Y.J."/>
            <person name="Jeffries C.D."/>
            <person name="Munk C."/>
            <person name="Kiss H."/>
            <person name="Chain P."/>
            <person name="Han C."/>
            <person name="Brettin T."/>
            <person name="Detter J.C."/>
            <person name="Schuler E."/>
            <person name="Goker M."/>
            <person name="Rohde M."/>
            <person name="Bristow J."/>
            <person name="Eisen J.A."/>
            <person name="Markowitz V."/>
            <person name="Hugenholtz P."/>
            <person name="Kyrpides N.C."/>
            <person name="Klenk H.P."/>
        </authorList>
    </citation>
    <scope>NUCLEOTIDE SEQUENCE [LARGE SCALE GENOMIC DNA]</scope>
    <source>
        <strain evidence="7 8">DSM 5692</strain>
    </source>
</reference>
<evidence type="ECO:0000256" key="3">
    <source>
        <dbReference type="ARBA" id="ARBA00022692"/>
    </source>
</evidence>
<dbReference type="AlphaFoldDB" id="C8X2D8"/>
<proteinExistence type="predicted"/>
<feature type="transmembrane region" description="Helical" evidence="6">
    <location>
        <begin position="50"/>
        <end position="75"/>
    </location>
</feature>
<evidence type="ECO:0000313" key="8">
    <source>
        <dbReference type="Proteomes" id="UP000001052"/>
    </source>
</evidence>
<dbReference type="GO" id="GO:0015920">
    <property type="term" value="P:lipopolysaccharide transport"/>
    <property type="evidence" value="ECO:0007669"/>
    <property type="project" value="TreeGrafter"/>
</dbReference>
<dbReference type="Pfam" id="PF03739">
    <property type="entry name" value="LptF_LptG"/>
    <property type="match status" value="1"/>
</dbReference>
<keyword evidence="8" id="KW-1185">Reference proteome</keyword>